<dbReference type="AlphaFoldDB" id="A0A1H4K2D8"/>
<protein>
    <submittedName>
        <fullName evidence="1">Uncharacterized protein</fullName>
    </submittedName>
</protein>
<keyword evidence="2" id="KW-1185">Reference proteome</keyword>
<proteinExistence type="predicted"/>
<gene>
    <name evidence="1" type="ORF">SAMN04489745_0493</name>
</gene>
<evidence type="ECO:0000313" key="1">
    <source>
        <dbReference type="EMBL" id="SEB52711.1"/>
    </source>
</evidence>
<dbReference type="Proteomes" id="UP000182652">
    <property type="component" value="Unassembled WGS sequence"/>
</dbReference>
<organism evidence="1 2">
    <name type="scientific">Arthrobacter woluwensis</name>
    <dbReference type="NCBI Taxonomy" id="156980"/>
    <lineage>
        <taxon>Bacteria</taxon>
        <taxon>Bacillati</taxon>
        <taxon>Actinomycetota</taxon>
        <taxon>Actinomycetes</taxon>
        <taxon>Micrococcales</taxon>
        <taxon>Micrococcaceae</taxon>
        <taxon>Arthrobacter</taxon>
    </lineage>
</organism>
<dbReference type="EMBL" id="FNSN01000003">
    <property type="protein sequence ID" value="SEB52711.1"/>
    <property type="molecule type" value="Genomic_DNA"/>
</dbReference>
<name>A0A1H4K2D8_9MICC</name>
<evidence type="ECO:0000313" key="2">
    <source>
        <dbReference type="Proteomes" id="UP000182652"/>
    </source>
</evidence>
<sequence>MREMAFHVKREAYFYPQAAVDNVTMIHITLFRYLGMPVYRSVDKSCGNLRCGSLP</sequence>
<accession>A0A1H4K2D8</accession>
<reference evidence="1 2" key="1">
    <citation type="submission" date="2016-10" db="EMBL/GenBank/DDBJ databases">
        <authorList>
            <person name="de Groot N.N."/>
        </authorList>
    </citation>
    <scope>NUCLEOTIDE SEQUENCE [LARGE SCALE GENOMIC DNA]</scope>
    <source>
        <strain evidence="1 2">DSM 10495</strain>
    </source>
</reference>